<keyword evidence="8 17" id="KW-0812">Transmembrane</keyword>
<evidence type="ECO:0000256" key="13">
    <source>
        <dbReference type="ARBA" id="ARBA00023075"/>
    </source>
</evidence>
<evidence type="ECO:0000256" key="2">
    <source>
        <dbReference type="ARBA" id="ARBA00004225"/>
    </source>
</evidence>
<dbReference type="GO" id="GO:0003954">
    <property type="term" value="F:NADH dehydrogenase activity"/>
    <property type="evidence" value="ECO:0007669"/>
    <property type="project" value="TreeGrafter"/>
</dbReference>
<accession>I6PDL3</accession>
<dbReference type="Pfam" id="PF00361">
    <property type="entry name" value="Proton_antipo_M"/>
    <property type="match status" value="1"/>
</dbReference>
<evidence type="ECO:0000256" key="4">
    <source>
        <dbReference type="ARBA" id="ARBA00012944"/>
    </source>
</evidence>
<feature type="transmembrane region" description="Helical" evidence="17">
    <location>
        <begin position="57"/>
        <end position="78"/>
    </location>
</feature>
<evidence type="ECO:0000259" key="19">
    <source>
        <dbReference type="Pfam" id="PF01059"/>
    </source>
</evidence>
<feature type="transmembrane region" description="Helical" evidence="17">
    <location>
        <begin position="113"/>
        <end position="134"/>
    </location>
</feature>
<dbReference type="GO" id="GO:0031966">
    <property type="term" value="C:mitochondrial membrane"/>
    <property type="evidence" value="ECO:0007669"/>
    <property type="project" value="UniProtKB-SubCell"/>
</dbReference>
<dbReference type="GO" id="GO:0042773">
    <property type="term" value="P:ATP synthesis coupled electron transport"/>
    <property type="evidence" value="ECO:0007669"/>
    <property type="project" value="InterPro"/>
</dbReference>
<feature type="transmembrane region" description="Helical" evidence="17">
    <location>
        <begin position="374"/>
        <end position="402"/>
    </location>
</feature>
<dbReference type="PANTHER" id="PTHR43507:SF20">
    <property type="entry name" value="NADH-UBIQUINONE OXIDOREDUCTASE CHAIN 4"/>
    <property type="match status" value="1"/>
</dbReference>
<keyword evidence="12 17" id="KW-0520">NAD</keyword>
<keyword evidence="10 17" id="KW-0249">Electron transport</keyword>
<evidence type="ECO:0000256" key="6">
    <source>
        <dbReference type="ARBA" id="ARBA00022448"/>
    </source>
</evidence>
<dbReference type="GO" id="GO:0015990">
    <property type="term" value="P:electron transport coupled proton transport"/>
    <property type="evidence" value="ECO:0007669"/>
    <property type="project" value="TreeGrafter"/>
</dbReference>
<evidence type="ECO:0000256" key="12">
    <source>
        <dbReference type="ARBA" id="ARBA00023027"/>
    </source>
</evidence>
<dbReference type="InterPro" id="IPR001750">
    <property type="entry name" value="ND/Mrp_TM"/>
</dbReference>
<dbReference type="InterPro" id="IPR000260">
    <property type="entry name" value="NADH4_N"/>
</dbReference>
<reference evidence="20" key="1">
    <citation type="journal article" date="2012" name="Mitochondrial DNA">
        <title>The complete mitochondrial genome of the giant pill millipede, Sphaerotheriidae sp. (Myriapoda: Diplopoda: Sphaerotheriida).</title>
        <authorList>
            <person name="Dong Y."/>
            <person name="Xu J.J."/>
            <person name="Hao S.J."/>
            <person name="Sun H.Y."/>
        </authorList>
    </citation>
    <scope>NUCLEOTIDE SEQUENCE</scope>
</reference>
<feature type="transmembrane region" description="Helical" evidence="17">
    <location>
        <begin position="306"/>
        <end position="323"/>
    </location>
</feature>
<keyword evidence="7 17" id="KW-0679">Respiratory chain</keyword>
<dbReference type="EMBL" id="JQ713564">
    <property type="protein sequence ID" value="AFH54819.1"/>
    <property type="molecule type" value="Genomic_DNA"/>
</dbReference>
<dbReference type="GO" id="GO:0048039">
    <property type="term" value="F:ubiquinone binding"/>
    <property type="evidence" value="ECO:0007669"/>
    <property type="project" value="TreeGrafter"/>
</dbReference>
<feature type="domain" description="NADH:quinone oxidoreductase/Mrp antiporter transmembrane" evidence="18">
    <location>
        <begin position="108"/>
        <end position="395"/>
    </location>
</feature>
<dbReference type="AlphaFoldDB" id="I6PDL3"/>
<dbReference type="PANTHER" id="PTHR43507">
    <property type="entry name" value="NADH-UBIQUINONE OXIDOREDUCTASE CHAIN 4"/>
    <property type="match status" value="1"/>
</dbReference>
<feature type="transmembrane region" description="Helical" evidence="17">
    <location>
        <begin position="335"/>
        <end position="354"/>
    </location>
</feature>
<feature type="transmembrane region" description="Helical" evidence="17">
    <location>
        <begin position="90"/>
        <end position="107"/>
    </location>
</feature>
<feature type="domain" description="NADH:ubiquinone oxidoreductase chain 4 N-terminal" evidence="19">
    <location>
        <begin position="1"/>
        <end position="103"/>
    </location>
</feature>
<dbReference type="Pfam" id="PF01059">
    <property type="entry name" value="Oxidored_q5_N"/>
    <property type="match status" value="1"/>
</dbReference>
<evidence type="ECO:0000256" key="5">
    <source>
        <dbReference type="ARBA" id="ARBA00021006"/>
    </source>
</evidence>
<proteinExistence type="inferred from homology"/>
<keyword evidence="15 17" id="KW-0472">Membrane</keyword>
<evidence type="ECO:0000313" key="20">
    <source>
        <dbReference type="EMBL" id="AFH54819.1"/>
    </source>
</evidence>
<feature type="transmembrane region" description="Helical" evidence="17">
    <location>
        <begin position="183"/>
        <end position="209"/>
    </location>
</feature>
<dbReference type="InterPro" id="IPR003918">
    <property type="entry name" value="NADH_UbQ_OxRdtase"/>
</dbReference>
<evidence type="ECO:0000256" key="11">
    <source>
        <dbReference type="ARBA" id="ARBA00022989"/>
    </source>
</evidence>
<dbReference type="GO" id="GO:0008137">
    <property type="term" value="F:NADH dehydrogenase (ubiquinone) activity"/>
    <property type="evidence" value="ECO:0007669"/>
    <property type="project" value="UniProtKB-UniRule"/>
</dbReference>
<dbReference type="PRINTS" id="PR01437">
    <property type="entry name" value="NUOXDRDTASE4"/>
</dbReference>
<feature type="transmembrane region" description="Helical" evidence="17">
    <location>
        <begin position="221"/>
        <end position="240"/>
    </location>
</feature>
<feature type="transmembrane region" description="Helical" evidence="17">
    <location>
        <begin position="246"/>
        <end position="269"/>
    </location>
</feature>
<evidence type="ECO:0000256" key="17">
    <source>
        <dbReference type="RuleBase" id="RU003297"/>
    </source>
</evidence>
<protein>
    <recommendedName>
        <fullName evidence="5 17">NADH-ubiquinone oxidoreductase chain 4</fullName>
        <ecNumber evidence="4 17">7.1.1.2</ecNumber>
    </recommendedName>
</protein>
<feature type="transmembrane region" description="Helical" evidence="17">
    <location>
        <begin position="141"/>
        <end position="163"/>
    </location>
</feature>
<keyword evidence="14 17" id="KW-0496">Mitochondrion</keyword>
<comment type="function">
    <text evidence="1">Core subunit of the mitochondrial membrane respiratory chain NADH dehydrogenase (Complex I) that is believed to belong to the minimal assembly required for catalysis. Complex I functions in the transfer of electrons from NADH to the respiratory chain. The immediate electron acceptor for the enzyme is believed to be ubiquinone.</text>
</comment>
<feature type="transmembrane region" description="Helical" evidence="17">
    <location>
        <begin position="423"/>
        <end position="442"/>
    </location>
</feature>
<evidence type="ECO:0000256" key="9">
    <source>
        <dbReference type="ARBA" id="ARBA00022967"/>
    </source>
</evidence>
<evidence type="ECO:0000256" key="3">
    <source>
        <dbReference type="ARBA" id="ARBA00009025"/>
    </source>
</evidence>
<evidence type="ECO:0000256" key="1">
    <source>
        <dbReference type="ARBA" id="ARBA00003257"/>
    </source>
</evidence>
<evidence type="ECO:0000256" key="7">
    <source>
        <dbReference type="ARBA" id="ARBA00022660"/>
    </source>
</evidence>
<feature type="transmembrane region" description="Helical" evidence="17">
    <location>
        <begin position="278"/>
        <end position="300"/>
    </location>
</feature>
<name>I6PDL3_9MYRI</name>
<evidence type="ECO:0000256" key="10">
    <source>
        <dbReference type="ARBA" id="ARBA00022982"/>
    </source>
</evidence>
<keyword evidence="6 17" id="KW-0813">Transport</keyword>
<geneLocation type="mitochondrion" evidence="20"/>
<evidence type="ECO:0000259" key="18">
    <source>
        <dbReference type="Pfam" id="PF00361"/>
    </source>
</evidence>
<dbReference type="EC" id="7.1.1.2" evidence="4 17"/>
<sequence length="450" mass="50721">MLMVIMGLGSMIVMNFLSIYWLLNFIWVGVMVLLSLFFCYSEIFGYNHISGFFGCDLLSVLLVILTLWIFLLMMLASIELMGFGVVKSKYLNLLFVSLLMILVIVFFSMNLFLFYLMFEASLIPTLLLIFGWGYQPERIQAGIYLLFYTLLASLPLLISLLLMDYIGGSGSILILSLEIEINIWYYLWLIVSIVAFLVKIPMFMVHLWLPKAHVEAPISGSMVLAGILLKLGGYGIIRVLKYFYQLSVYSSFLLMSISLIGGVITSLICIRQVDLKSLIAYSSVGHMSLVISGVLSLSLIGVSGALSIMIGHGLCSSGLFCLANINYGRLGSRSLLLNKGIMVLMPSFSLWWFLLVSSNVSAPPSLNLLGEISVLMGIFFYSLFTMVAFFFLSFIGSIYSFYMYSQSQHGEMFKGFFTIKMVMVREYLLMFMHWVPLNVLVLKSDLLYVM</sequence>
<evidence type="ECO:0000256" key="16">
    <source>
        <dbReference type="ARBA" id="ARBA00049551"/>
    </source>
</evidence>
<comment type="subcellular location">
    <subcellularLocation>
        <location evidence="2 17">Mitochondrion membrane</location>
        <topology evidence="2 17">Multi-pass membrane protein</topology>
    </subcellularLocation>
</comment>
<comment type="similarity">
    <text evidence="3 17">Belongs to the complex I subunit 4 family.</text>
</comment>
<keyword evidence="9" id="KW-1278">Translocase</keyword>
<comment type="catalytic activity">
    <reaction evidence="16 17">
        <text>a ubiquinone + NADH + 5 H(+)(in) = a ubiquinol + NAD(+) + 4 H(+)(out)</text>
        <dbReference type="Rhea" id="RHEA:29091"/>
        <dbReference type="Rhea" id="RHEA-COMP:9565"/>
        <dbReference type="Rhea" id="RHEA-COMP:9566"/>
        <dbReference type="ChEBI" id="CHEBI:15378"/>
        <dbReference type="ChEBI" id="CHEBI:16389"/>
        <dbReference type="ChEBI" id="CHEBI:17976"/>
        <dbReference type="ChEBI" id="CHEBI:57540"/>
        <dbReference type="ChEBI" id="CHEBI:57945"/>
        <dbReference type="EC" id="7.1.1.2"/>
    </reaction>
</comment>
<organism evidence="20">
    <name type="scientific">Sphaerotheriidae sp. HYS-2012</name>
    <dbReference type="NCBI Taxonomy" id="1170231"/>
    <lineage>
        <taxon>Eukaryota</taxon>
        <taxon>Metazoa</taxon>
        <taxon>Ecdysozoa</taxon>
        <taxon>Arthropoda</taxon>
        <taxon>Myriapoda</taxon>
        <taxon>Diplopoda</taxon>
        <taxon>Helminthomorpha</taxon>
        <taxon>Sphaerotheriida</taxon>
        <taxon>Sphaerotheriidae</taxon>
    </lineage>
</organism>
<gene>
    <name evidence="20" type="primary">nad4</name>
</gene>
<comment type="function">
    <text evidence="17">Core subunit of the mitochondrial membrane respiratory chain NADH dehydrogenase (Complex I) which catalyzes electron transfer from NADH through the respiratory chain, using ubiquinone as an electron acceptor. Essential for the catalytic activity and assembly of complex I.</text>
</comment>
<feature type="transmembrane region" description="Helical" evidence="17">
    <location>
        <begin position="12"/>
        <end position="37"/>
    </location>
</feature>
<keyword evidence="11 17" id="KW-1133">Transmembrane helix</keyword>
<evidence type="ECO:0000256" key="15">
    <source>
        <dbReference type="ARBA" id="ARBA00023136"/>
    </source>
</evidence>
<keyword evidence="13 17" id="KW-0830">Ubiquinone</keyword>
<evidence type="ECO:0000256" key="14">
    <source>
        <dbReference type="ARBA" id="ARBA00023128"/>
    </source>
</evidence>
<evidence type="ECO:0000256" key="8">
    <source>
        <dbReference type="ARBA" id="ARBA00022692"/>
    </source>
</evidence>